<dbReference type="InterPro" id="IPR018060">
    <property type="entry name" value="HTH_AraC"/>
</dbReference>
<evidence type="ECO:0000313" key="6">
    <source>
        <dbReference type="EMBL" id="KAB4088980.1"/>
    </source>
</evidence>
<keyword evidence="1" id="KW-0238">DNA-binding</keyword>
<proteinExistence type="predicted"/>
<evidence type="ECO:0000313" key="13">
    <source>
        <dbReference type="Proteomes" id="UP000438773"/>
    </source>
</evidence>
<evidence type="ECO:0000313" key="12">
    <source>
        <dbReference type="Proteomes" id="UP000434462"/>
    </source>
</evidence>
<feature type="signal peptide" evidence="3">
    <location>
        <begin position="1"/>
        <end position="27"/>
    </location>
</feature>
<evidence type="ECO:0000313" key="10">
    <source>
        <dbReference type="Proteomes" id="UP000095614"/>
    </source>
</evidence>
<keyword evidence="2" id="KW-0472">Membrane</keyword>
<evidence type="ECO:0000313" key="11">
    <source>
        <dbReference type="Proteomes" id="UP000432488"/>
    </source>
</evidence>
<dbReference type="PROSITE" id="PS01124">
    <property type="entry name" value="HTH_ARAC_FAMILY_2"/>
    <property type="match status" value="1"/>
</dbReference>
<evidence type="ECO:0000313" key="9">
    <source>
        <dbReference type="EMBL" id="KAB4125064.1"/>
    </source>
</evidence>
<dbReference type="SMART" id="SM00342">
    <property type="entry name" value="HTH_ARAC"/>
    <property type="match status" value="1"/>
</dbReference>
<dbReference type="AlphaFoldDB" id="A0A174PSB7"/>
<dbReference type="Proteomes" id="UP000432488">
    <property type="component" value="Unassembled WGS sequence"/>
</dbReference>
<dbReference type="GO" id="GO:0003700">
    <property type="term" value="F:DNA-binding transcription factor activity"/>
    <property type="evidence" value="ECO:0007669"/>
    <property type="project" value="InterPro"/>
</dbReference>
<dbReference type="EMBL" id="WCUV01000012">
    <property type="protein sequence ID" value="KAB4088980.1"/>
    <property type="molecule type" value="Genomic_DNA"/>
</dbReference>
<evidence type="ECO:0000256" key="3">
    <source>
        <dbReference type="SAM" id="SignalP"/>
    </source>
</evidence>
<dbReference type="OrthoDB" id="1275115at2"/>
<evidence type="ECO:0000256" key="2">
    <source>
        <dbReference type="SAM" id="Phobius"/>
    </source>
</evidence>
<dbReference type="Proteomes" id="UP000434462">
    <property type="component" value="Unassembled WGS sequence"/>
</dbReference>
<dbReference type="SUPFAM" id="SSF48452">
    <property type="entry name" value="TPR-like"/>
    <property type="match status" value="2"/>
</dbReference>
<keyword evidence="2" id="KW-1133">Transmembrane helix</keyword>
<dbReference type="Gene3D" id="1.25.40.10">
    <property type="entry name" value="Tetratricopeptide repeat domain"/>
    <property type="match status" value="2"/>
</dbReference>
<evidence type="ECO:0000313" key="14">
    <source>
        <dbReference type="Proteomes" id="UP000441711"/>
    </source>
</evidence>
<dbReference type="Proteomes" id="UP000095614">
    <property type="component" value="Unassembled WGS sequence"/>
</dbReference>
<feature type="chain" id="PRO_5044057311" evidence="3">
    <location>
        <begin position="28"/>
        <end position="559"/>
    </location>
</feature>
<dbReference type="InterPro" id="IPR011990">
    <property type="entry name" value="TPR-like_helical_dom_sf"/>
</dbReference>
<dbReference type="PANTHER" id="PTHR43280:SF34">
    <property type="entry name" value="ARAC-FAMILY TRANSCRIPTIONAL REGULATOR"/>
    <property type="match status" value="1"/>
</dbReference>
<organism evidence="5 10">
    <name type="scientific">Bacteroides uniformis</name>
    <dbReference type="NCBI Taxonomy" id="820"/>
    <lineage>
        <taxon>Bacteria</taxon>
        <taxon>Pseudomonadati</taxon>
        <taxon>Bacteroidota</taxon>
        <taxon>Bacteroidia</taxon>
        <taxon>Bacteroidales</taxon>
        <taxon>Bacteroidaceae</taxon>
        <taxon>Bacteroides</taxon>
    </lineage>
</organism>
<dbReference type="Pfam" id="PF12833">
    <property type="entry name" value="HTH_18"/>
    <property type="match status" value="1"/>
</dbReference>
<evidence type="ECO:0000313" key="7">
    <source>
        <dbReference type="EMBL" id="KAB4109269.1"/>
    </source>
</evidence>
<protein>
    <submittedName>
        <fullName evidence="6">Helix-turn-helix transcriptional regulator</fullName>
    </submittedName>
    <submittedName>
        <fullName evidence="5">Putative transmembrane AraC family transcriptional regulator</fullName>
    </submittedName>
</protein>
<reference evidence="11 12" key="2">
    <citation type="journal article" date="2019" name="Nat. Med.">
        <title>A library of human gut bacterial isolates paired with longitudinal multiomics data enables mechanistic microbiome research.</title>
        <authorList>
            <person name="Poyet M."/>
            <person name="Groussin M."/>
            <person name="Gibbons S.M."/>
            <person name="Avila-Pacheco J."/>
            <person name="Jiang X."/>
            <person name="Kearney S.M."/>
            <person name="Perrotta A.R."/>
            <person name="Berdy B."/>
            <person name="Zhao S."/>
            <person name="Lieberman T.D."/>
            <person name="Swanson P.K."/>
            <person name="Smith M."/>
            <person name="Roesemann S."/>
            <person name="Alexander J.E."/>
            <person name="Rich S.A."/>
            <person name="Livny J."/>
            <person name="Vlamakis H."/>
            <person name="Clish C."/>
            <person name="Bullock K."/>
            <person name="Deik A."/>
            <person name="Scott J."/>
            <person name="Pierce K.A."/>
            <person name="Xavier R.J."/>
            <person name="Alm E.J."/>
        </authorList>
    </citation>
    <scope>NUCLEOTIDE SEQUENCE [LARGE SCALE GENOMIC DNA]</scope>
    <source>
        <strain evidence="7 14">BIOML-A36</strain>
        <strain evidence="9 13">BIOML-A37</strain>
        <strain evidence="8 12">BIOML-A38</strain>
        <strain evidence="6 11">BIOML-A42</strain>
    </source>
</reference>
<dbReference type="Proteomes" id="UP000441711">
    <property type="component" value="Unassembled WGS sequence"/>
</dbReference>
<feature type="domain" description="HTH araC/xylS-type" evidence="4">
    <location>
        <begin position="454"/>
        <end position="555"/>
    </location>
</feature>
<sequence>MKRHLHRKMRIWLCSLVCGLWAMPLLANRSALPDSLITEDKVYEFTFSDTPLAERIMMELRKKGKQATHELDITEGDLYYNTGRFIIAASFYKNALAAKAVKRDEQMTMKLLHRLISCYDGLYDEKRKAETVKLLMQNAQEAGDSGMESIALFYLGKSLHEQGTKERGYVYMLQATEMMEKSHYDRKYDNLRANCNDLLICYERDKRYGEALQVLDKLEKYLYAKTPGEAEMEGLYEQEKCKWLAHRAVVCSKLGKEKEANEAYSEFQKMGRINRRYAYLVVPYLFDLHRYDEIVDMCKQRETEMMHKKDTINLYMSSTLKFYGMAYQGLEQYDKAASYFERLSVLRDSLRVRELRSSSQELSIIYDVKDKEAQITHQRWELVIAICILIALAIIGCVLGYNNRIIRKKNISLVANVKEAMRYKEELEKLNRSTLSENIAWNDDEDPDLLLFEQIKVKIIDQKFFLDNTFSRKALMGEFNIPANKFAGLFRQFTGKSFSEYINDLRIEYVAELLLSGKYASVEELLKECTFISSTSLYRLFTKKYGMTPQKFLRNARLC</sequence>
<dbReference type="EMBL" id="CZAF01000016">
    <property type="protein sequence ID" value="CUP61225.1"/>
    <property type="molecule type" value="Genomic_DNA"/>
</dbReference>
<dbReference type="Proteomes" id="UP000438773">
    <property type="component" value="Unassembled WGS sequence"/>
</dbReference>
<dbReference type="EMBL" id="WCUR01000087">
    <property type="protein sequence ID" value="KAB4112592.1"/>
    <property type="molecule type" value="Genomic_DNA"/>
</dbReference>
<gene>
    <name evidence="5" type="ORF">ERS852462_04170</name>
    <name evidence="6" type="ORF">GAQ56_16530</name>
    <name evidence="7" type="ORF">GAQ70_12140</name>
    <name evidence="8" type="ORF">GAQ72_17540</name>
    <name evidence="9" type="ORF">GAQ75_10900</name>
</gene>
<reference evidence="5 10" key="1">
    <citation type="submission" date="2015-09" db="EMBL/GenBank/DDBJ databases">
        <authorList>
            <consortium name="Pathogen Informatics"/>
        </authorList>
    </citation>
    <scope>NUCLEOTIDE SEQUENCE [LARGE SCALE GENOMIC DNA]</scope>
    <source>
        <strain evidence="5 10">2789STDY5834847</strain>
    </source>
</reference>
<dbReference type="PANTHER" id="PTHR43280">
    <property type="entry name" value="ARAC-FAMILY TRANSCRIPTIONAL REGULATOR"/>
    <property type="match status" value="1"/>
</dbReference>
<feature type="transmembrane region" description="Helical" evidence="2">
    <location>
        <begin position="382"/>
        <end position="401"/>
    </location>
</feature>
<evidence type="ECO:0000313" key="5">
    <source>
        <dbReference type="EMBL" id="CUP61225.1"/>
    </source>
</evidence>
<dbReference type="EMBL" id="WCUP01000007">
    <property type="protein sequence ID" value="KAB4109269.1"/>
    <property type="molecule type" value="Genomic_DNA"/>
</dbReference>
<evidence type="ECO:0000313" key="8">
    <source>
        <dbReference type="EMBL" id="KAB4112592.1"/>
    </source>
</evidence>
<name>A0A174PSB7_BACUN</name>
<dbReference type="EMBL" id="WCUQ01000005">
    <property type="protein sequence ID" value="KAB4125064.1"/>
    <property type="molecule type" value="Genomic_DNA"/>
</dbReference>
<evidence type="ECO:0000259" key="4">
    <source>
        <dbReference type="PROSITE" id="PS01124"/>
    </source>
</evidence>
<keyword evidence="2 5" id="KW-0812">Transmembrane</keyword>
<keyword evidence="3" id="KW-0732">Signal</keyword>
<dbReference type="GO" id="GO:0043565">
    <property type="term" value="F:sequence-specific DNA binding"/>
    <property type="evidence" value="ECO:0007669"/>
    <property type="project" value="InterPro"/>
</dbReference>
<accession>A0A174PSB7</accession>
<dbReference type="Gene3D" id="1.10.10.60">
    <property type="entry name" value="Homeodomain-like"/>
    <property type="match status" value="2"/>
</dbReference>
<evidence type="ECO:0000256" key="1">
    <source>
        <dbReference type="ARBA" id="ARBA00023125"/>
    </source>
</evidence>